<dbReference type="EMBL" id="BSUO01000001">
    <property type="protein sequence ID" value="GMA39519.1"/>
    <property type="molecule type" value="Genomic_DNA"/>
</dbReference>
<evidence type="ECO:0000313" key="7">
    <source>
        <dbReference type="Proteomes" id="UP001157126"/>
    </source>
</evidence>
<evidence type="ECO:0000256" key="2">
    <source>
        <dbReference type="ARBA" id="ARBA00022692"/>
    </source>
</evidence>
<evidence type="ECO:0000256" key="5">
    <source>
        <dbReference type="SAM" id="MobiDB-lite"/>
    </source>
</evidence>
<evidence type="ECO:0000313" key="6">
    <source>
        <dbReference type="EMBL" id="GMA39519.1"/>
    </source>
</evidence>
<proteinExistence type="predicted"/>
<dbReference type="Proteomes" id="UP001157126">
    <property type="component" value="Unassembled WGS sequence"/>
</dbReference>
<evidence type="ECO:0000256" key="1">
    <source>
        <dbReference type="ARBA" id="ARBA00004167"/>
    </source>
</evidence>
<keyword evidence="4" id="KW-0472">Membrane</keyword>
<keyword evidence="7" id="KW-1185">Reference proteome</keyword>
<feature type="compositionally biased region" description="Low complexity" evidence="5">
    <location>
        <begin position="12"/>
        <end position="30"/>
    </location>
</feature>
<organism evidence="6 7">
    <name type="scientific">Mobilicoccus caccae</name>
    <dbReference type="NCBI Taxonomy" id="1859295"/>
    <lineage>
        <taxon>Bacteria</taxon>
        <taxon>Bacillati</taxon>
        <taxon>Actinomycetota</taxon>
        <taxon>Actinomycetes</taxon>
        <taxon>Micrococcales</taxon>
        <taxon>Dermatophilaceae</taxon>
        <taxon>Mobilicoccus</taxon>
    </lineage>
</organism>
<evidence type="ECO:0008006" key="8">
    <source>
        <dbReference type="Google" id="ProtNLM"/>
    </source>
</evidence>
<dbReference type="PANTHER" id="PTHR30168">
    <property type="entry name" value="PUTATIVE MEMBRANE PROTEIN YPFJ"/>
    <property type="match status" value="1"/>
</dbReference>
<gene>
    <name evidence="6" type="ORF">GCM10025883_15640</name>
</gene>
<comment type="subcellular location">
    <subcellularLocation>
        <location evidence="1">Membrane</location>
        <topology evidence="1">Single-pass membrane protein</topology>
    </subcellularLocation>
</comment>
<dbReference type="Pfam" id="PF04228">
    <property type="entry name" value="Zn_peptidase"/>
    <property type="match status" value="1"/>
</dbReference>
<dbReference type="PANTHER" id="PTHR30168:SF0">
    <property type="entry name" value="INNER MEMBRANE PROTEIN"/>
    <property type="match status" value="1"/>
</dbReference>
<name>A0ABQ6INP1_9MICO</name>
<comment type="caution">
    <text evidence="6">The sequence shown here is derived from an EMBL/GenBank/DDBJ whole genome shotgun (WGS) entry which is preliminary data.</text>
</comment>
<evidence type="ECO:0000256" key="4">
    <source>
        <dbReference type="ARBA" id="ARBA00023136"/>
    </source>
</evidence>
<accession>A0ABQ6INP1</accession>
<dbReference type="InterPro" id="IPR007343">
    <property type="entry name" value="Uncharacterised_pept_Zn_put"/>
</dbReference>
<feature type="region of interest" description="Disordered" evidence="5">
    <location>
        <begin position="12"/>
        <end position="34"/>
    </location>
</feature>
<dbReference type="SUPFAM" id="SSF55486">
    <property type="entry name" value="Metalloproteases ('zincins'), catalytic domain"/>
    <property type="match status" value="1"/>
</dbReference>
<evidence type="ECO:0000256" key="3">
    <source>
        <dbReference type="ARBA" id="ARBA00022989"/>
    </source>
</evidence>
<sequence>MFVIYLLMGGSPTEQAPQQQPQATSSTSQANDLAEKCRTGKDANTDVECRIVGARQSVQAFWTKKLPEASGGRAEWQDTKMVLYNQPQRSACGTASNEVGPFYCPLDKTVYMDDDFFQVLEKQFGSSSGPLAQQYVVAHEYGHALQDQLGLLGRAQQDPKGPESGGVKIELMADCLAGMWARGAVETKDQNGRAFLKPFTEKDLRDALSAAEAVGDDRIQQTAQGRVSPENFTHGTSEQRQRWFMTGYETDDINTCDTFRASRL</sequence>
<protein>
    <recommendedName>
        <fullName evidence="8">Neutral zinc metallopeptidase</fullName>
    </recommendedName>
</protein>
<keyword evidence="2" id="KW-0812">Transmembrane</keyword>
<keyword evidence="3" id="KW-1133">Transmembrane helix</keyword>
<reference evidence="7" key="1">
    <citation type="journal article" date="2019" name="Int. J. Syst. Evol. Microbiol.">
        <title>The Global Catalogue of Microorganisms (GCM) 10K type strain sequencing project: providing services to taxonomists for standard genome sequencing and annotation.</title>
        <authorList>
            <consortium name="The Broad Institute Genomics Platform"/>
            <consortium name="The Broad Institute Genome Sequencing Center for Infectious Disease"/>
            <person name="Wu L."/>
            <person name="Ma J."/>
        </authorList>
    </citation>
    <scope>NUCLEOTIDE SEQUENCE [LARGE SCALE GENOMIC DNA]</scope>
    <source>
        <strain evidence="7">NBRC 113072</strain>
    </source>
</reference>